<reference evidence="2" key="1">
    <citation type="submission" date="2014-02" db="EMBL/GenBank/DDBJ databases">
        <authorList>
            <person name="Genoscope - CEA"/>
        </authorList>
    </citation>
    <scope>NUCLEOTIDE SEQUENCE</scope>
    <source>
        <strain evidence="2">LS3</strain>
    </source>
</reference>
<feature type="region of interest" description="Disordered" evidence="1">
    <location>
        <begin position="1"/>
        <end position="229"/>
    </location>
</feature>
<feature type="compositionally biased region" description="Polar residues" evidence="1">
    <location>
        <begin position="168"/>
        <end position="177"/>
    </location>
</feature>
<dbReference type="EMBL" id="HG937692">
    <property type="protein sequence ID" value="CDP36064.1"/>
    <property type="molecule type" value="Genomic_DNA"/>
</dbReference>
<evidence type="ECO:0000256" key="1">
    <source>
        <dbReference type="SAM" id="MobiDB-lite"/>
    </source>
</evidence>
<gene>
    <name evidence="2" type="ORF">GNLVRS02_ARAD1B04488g</name>
</gene>
<organism evidence="2">
    <name type="scientific">Blastobotrys adeninivorans</name>
    <name type="common">Yeast</name>
    <name type="synonym">Arxula adeninivorans</name>
    <dbReference type="NCBI Taxonomy" id="409370"/>
    <lineage>
        <taxon>Eukaryota</taxon>
        <taxon>Fungi</taxon>
        <taxon>Dikarya</taxon>
        <taxon>Ascomycota</taxon>
        <taxon>Saccharomycotina</taxon>
        <taxon>Dipodascomycetes</taxon>
        <taxon>Dipodascales</taxon>
        <taxon>Trichomonascaceae</taxon>
        <taxon>Blastobotrys</taxon>
    </lineage>
</organism>
<feature type="compositionally biased region" description="Basic and acidic residues" evidence="1">
    <location>
        <begin position="41"/>
        <end position="52"/>
    </location>
</feature>
<sequence length="609" mass="68356">MSAMAIGANRQAPSQFNSANPNDHANTKDNSEPWNGSSSEGLRDIVDTKSEEPVESAVPDNATSEMPDQKDQGHKPTPKREPEPGTEPGTEQAKQPVAQGSGEIGQAHAPDNREGPSEDATEALSAGLRKSTRRRSAPQHYTDEIEYPQPRPKKKARKSKTPNDEKVSISTSTSNPMVISLKFAKSKKDAKKNAKDSKKDSKKDTKKGAKDGKKDKAKEKSKKHAPVEPPQFTAIPFSFPSDILWQRLALREFVMRFDKLCKLPMQHSSSINDPTSEWSLFLYKSVILVLVRIVFNDVYPIFQSTKEYLNEFKKTAADSPRLWVLLDWYVTHAQFAQKSPQQQQEALLNANGSTAQNDSEETAAPSSALELTPEVGANGEVTVEQLPEFPPEDAKDPVAGAGDSWEDQERQRLDLMVKLMQIAAATATIRLTIEEDQAQVKKLSSETSDEIKRIKASWEETSQKLSKTRPSGPGAALDRWQERYNTAKKYSNQQIKAAEDMLFFKQRKCNPRTSSIGKDTFGNTYWIFQQKSLDIEDLGSCIVCWKEKSITHPSGQSKGISEEDKAHQLFYVSGKQQIRKLMEWIRNQYEEKTSLPIIKDLNRFSEHVE</sequence>
<protein>
    <submittedName>
        <fullName evidence="2">ARAD1B04488p</fullName>
    </submittedName>
</protein>
<feature type="compositionally biased region" description="Polar residues" evidence="1">
    <location>
        <begin position="11"/>
        <end position="24"/>
    </location>
</feature>
<accession>A0A060T5H4</accession>
<evidence type="ECO:0000313" key="2">
    <source>
        <dbReference type="EMBL" id="CDP36064.1"/>
    </source>
</evidence>
<feature type="compositionally biased region" description="Basic residues" evidence="1">
    <location>
        <begin position="151"/>
        <end position="160"/>
    </location>
</feature>
<name>A0A060T5H4_BLAAD</name>
<feature type="compositionally biased region" description="Basic and acidic residues" evidence="1">
    <location>
        <begin position="67"/>
        <end position="83"/>
    </location>
</feature>
<reference evidence="2" key="2">
    <citation type="submission" date="2014-06" db="EMBL/GenBank/DDBJ databases">
        <title>The complete genome of Blastobotrys (Arxula) adeninivorans LS3 - a yeast of biotechnological interest.</title>
        <authorList>
            <person name="Kunze G."/>
            <person name="Gaillardin C."/>
            <person name="Czernicka M."/>
            <person name="Durrens P."/>
            <person name="Martin T."/>
            <person name="Boer E."/>
            <person name="Gabaldon T."/>
            <person name="Cruz J."/>
            <person name="Talla E."/>
            <person name="Marck C."/>
            <person name="Goffeau A."/>
            <person name="Barbe V."/>
            <person name="Baret P."/>
            <person name="Baronian K."/>
            <person name="Beier S."/>
            <person name="Bleykasten C."/>
            <person name="Bode R."/>
            <person name="Casaregola S."/>
            <person name="Despons L."/>
            <person name="Fairhead C."/>
            <person name="Giersberg M."/>
            <person name="Gierski P."/>
            <person name="Hahnel U."/>
            <person name="Hartmann A."/>
            <person name="Jankowska D."/>
            <person name="Jubin C."/>
            <person name="Jung P."/>
            <person name="Lafontaine I."/>
            <person name="Leh-Louis V."/>
            <person name="Lemaire M."/>
            <person name="Marcet-Houben M."/>
            <person name="Mascher M."/>
            <person name="Morel G."/>
            <person name="Richard G.-F."/>
            <person name="Riechen J."/>
            <person name="Sacerdot C."/>
            <person name="Sarkar A."/>
            <person name="Savel G."/>
            <person name="Schacherer J."/>
            <person name="Sherman D."/>
            <person name="Straub M.-L."/>
            <person name="Stein N."/>
            <person name="Thierry A."/>
            <person name="Trautwein-Schult A."/>
            <person name="Westhof E."/>
            <person name="Worch S."/>
            <person name="Dujon B."/>
            <person name="Souciet J.-L."/>
            <person name="Wincker P."/>
            <person name="Scholz U."/>
            <person name="Neuveglise N."/>
        </authorList>
    </citation>
    <scope>NUCLEOTIDE SEQUENCE</scope>
    <source>
        <strain evidence="2">LS3</strain>
    </source>
</reference>
<feature type="compositionally biased region" description="Basic and acidic residues" evidence="1">
    <location>
        <begin position="191"/>
        <end position="218"/>
    </location>
</feature>
<dbReference type="AlphaFoldDB" id="A0A060T5H4"/>
<proteinExistence type="predicted"/>